<dbReference type="AlphaFoldDB" id="A0A6M1QZI8"/>
<evidence type="ECO:0000256" key="1">
    <source>
        <dbReference type="ARBA" id="ARBA00001917"/>
    </source>
</evidence>
<evidence type="ECO:0000313" key="10">
    <source>
        <dbReference type="EMBL" id="NGN93140.1"/>
    </source>
</evidence>
<evidence type="ECO:0000256" key="2">
    <source>
        <dbReference type="ARBA" id="ARBA00009881"/>
    </source>
</evidence>
<keyword evidence="3" id="KW-0216">Detoxification</keyword>
<dbReference type="RefSeq" id="WP_165110873.1">
    <property type="nucleotide sequence ID" value="NZ_JAALAA010000007.1"/>
</dbReference>
<comment type="similarity">
    <text evidence="2">Belongs to the nitronate monooxygenase family. NMO class I subfamily.</text>
</comment>
<comment type="catalytic activity">
    <reaction evidence="9">
        <text>3 propionate 3-nitronate + 3 O2 + H2O = 3 3-oxopropanoate + 2 nitrate + nitrite + H2O2 + 3 H(+)</text>
        <dbReference type="Rhea" id="RHEA:57332"/>
        <dbReference type="ChEBI" id="CHEBI:15377"/>
        <dbReference type="ChEBI" id="CHEBI:15378"/>
        <dbReference type="ChEBI" id="CHEBI:15379"/>
        <dbReference type="ChEBI" id="CHEBI:16240"/>
        <dbReference type="ChEBI" id="CHEBI:16301"/>
        <dbReference type="ChEBI" id="CHEBI:17632"/>
        <dbReference type="ChEBI" id="CHEBI:33190"/>
        <dbReference type="ChEBI" id="CHEBI:136067"/>
    </reaction>
</comment>
<organism evidence="10 11">
    <name type="scientific">Nocardioides turkmenicus</name>
    <dbReference type="NCBI Taxonomy" id="2711220"/>
    <lineage>
        <taxon>Bacteria</taxon>
        <taxon>Bacillati</taxon>
        <taxon>Actinomycetota</taxon>
        <taxon>Actinomycetes</taxon>
        <taxon>Propionibacteriales</taxon>
        <taxon>Nocardioidaceae</taxon>
        <taxon>Nocardioides</taxon>
    </lineage>
</organism>
<dbReference type="PANTHER" id="PTHR42747">
    <property type="entry name" value="NITRONATE MONOOXYGENASE-RELATED"/>
    <property type="match status" value="1"/>
</dbReference>
<dbReference type="PANTHER" id="PTHR42747:SF3">
    <property type="entry name" value="NITRONATE MONOOXYGENASE-RELATED"/>
    <property type="match status" value="1"/>
</dbReference>
<sequence>MTARRRAQEFCEAYGLSMPILQAPMAGACPPAAAAAVADAGGMGAAGVVLDSPSRIAEWVDEFRSMSAGPFQLNVWIPDPLDDDPAKVSAAEEFLNRFGTPGPEQPPAPSFEEQCEAMLAARPTVVSSIMGLFSPDYVDRLHAAGIAWFACATTLAEARAAQEAGADAIVAQGLEAGGHRGVFAAETAERTAVGLFALLPHIVDGVDVPVIATGGIADGRGVAAALTLGASAVQVGSALLRSPETGIAEAWAASLDGLEPEDTVATRAYSGRLGRAAPTPYVRSWQAPDAPSPAPYPHQRRLVGRWRKGTPDAAAAVALDRANHWAGQAAGRAVAEPAADIVTRMWSEARSLLPDAE</sequence>
<keyword evidence="5" id="KW-0288">FMN</keyword>
<evidence type="ECO:0000256" key="8">
    <source>
        <dbReference type="ARBA" id="ARBA00031155"/>
    </source>
</evidence>
<keyword evidence="7 10" id="KW-0503">Monooxygenase</keyword>
<evidence type="ECO:0000256" key="7">
    <source>
        <dbReference type="ARBA" id="ARBA00023033"/>
    </source>
</evidence>
<keyword evidence="11" id="KW-1185">Reference proteome</keyword>
<dbReference type="PROSITE" id="PS51257">
    <property type="entry name" value="PROKAR_LIPOPROTEIN"/>
    <property type="match status" value="1"/>
</dbReference>
<evidence type="ECO:0000256" key="6">
    <source>
        <dbReference type="ARBA" id="ARBA00023002"/>
    </source>
</evidence>
<comment type="cofactor">
    <cofactor evidence="1">
        <name>FMN</name>
        <dbReference type="ChEBI" id="CHEBI:58210"/>
    </cofactor>
</comment>
<reference evidence="10 11" key="1">
    <citation type="submission" date="2020-02" db="EMBL/GenBank/DDBJ databases">
        <title>Whole-genome analyses of novel actinobacteria.</title>
        <authorList>
            <person name="Sahin N."/>
        </authorList>
    </citation>
    <scope>NUCLEOTIDE SEQUENCE [LARGE SCALE GENOMIC DNA]</scope>
    <source>
        <strain evidence="10 11">KC13</strain>
    </source>
</reference>
<evidence type="ECO:0000256" key="4">
    <source>
        <dbReference type="ARBA" id="ARBA00022630"/>
    </source>
</evidence>
<evidence type="ECO:0000313" key="11">
    <source>
        <dbReference type="Proteomes" id="UP000483261"/>
    </source>
</evidence>
<name>A0A6M1QZI8_9ACTN</name>
<evidence type="ECO:0000256" key="3">
    <source>
        <dbReference type="ARBA" id="ARBA00022575"/>
    </source>
</evidence>
<dbReference type="Pfam" id="PF03060">
    <property type="entry name" value="NMO"/>
    <property type="match status" value="1"/>
</dbReference>
<accession>A0A6M1QZI8</accession>
<dbReference type="InterPro" id="IPR013785">
    <property type="entry name" value="Aldolase_TIM"/>
</dbReference>
<dbReference type="SUPFAM" id="SSF51412">
    <property type="entry name" value="Inosine monophosphate dehydrogenase (IMPDH)"/>
    <property type="match status" value="1"/>
</dbReference>
<keyword evidence="6" id="KW-0560">Oxidoreductase</keyword>
<dbReference type="EMBL" id="JAALAA010000007">
    <property type="protein sequence ID" value="NGN93140.1"/>
    <property type="molecule type" value="Genomic_DNA"/>
</dbReference>
<dbReference type="Proteomes" id="UP000483261">
    <property type="component" value="Unassembled WGS sequence"/>
</dbReference>
<evidence type="ECO:0000256" key="5">
    <source>
        <dbReference type="ARBA" id="ARBA00022643"/>
    </source>
</evidence>
<dbReference type="InterPro" id="IPR004136">
    <property type="entry name" value="NMO"/>
</dbReference>
<gene>
    <name evidence="10" type="ORF">G5C66_10380</name>
</gene>
<dbReference type="Gene3D" id="3.20.20.70">
    <property type="entry name" value="Aldolase class I"/>
    <property type="match status" value="1"/>
</dbReference>
<comment type="caution">
    <text evidence="10">The sequence shown here is derived from an EMBL/GenBank/DDBJ whole genome shotgun (WGS) entry which is preliminary data.</text>
</comment>
<proteinExistence type="inferred from homology"/>
<dbReference type="GO" id="GO:0018580">
    <property type="term" value="F:nitronate monooxygenase activity"/>
    <property type="evidence" value="ECO:0007669"/>
    <property type="project" value="InterPro"/>
</dbReference>
<evidence type="ECO:0000256" key="9">
    <source>
        <dbReference type="ARBA" id="ARBA00049401"/>
    </source>
</evidence>
<dbReference type="CDD" id="cd04730">
    <property type="entry name" value="NPD_like"/>
    <property type="match status" value="1"/>
</dbReference>
<dbReference type="GO" id="GO:0009636">
    <property type="term" value="P:response to toxic substance"/>
    <property type="evidence" value="ECO:0007669"/>
    <property type="project" value="UniProtKB-KW"/>
</dbReference>
<keyword evidence="4" id="KW-0285">Flavoprotein</keyword>
<protein>
    <recommendedName>
        <fullName evidence="8">Propionate 3-nitronate monooxygenase</fullName>
    </recommendedName>
</protein>